<dbReference type="Gene3D" id="3.40.50.150">
    <property type="entry name" value="Vaccinia Virus protein VP39"/>
    <property type="match status" value="1"/>
</dbReference>
<evidence type="ECO:0000313" key="3">
    <source>
        <dbReference type="Proteomes" id="UP000053328"/>
    </source>
</evidence>
<organism evidence="2 3">
    <name type="scientific">Exophiala spinifera</name>
    <dbReference type="NCBI Taxonomy" id="91928"/>
    <lineage>
        <taxon>Eukaryota</taxon>
        <taxon>Fungi</taxon>
        <taxon>Dikarya</taxon>
        <taxon>Ascomycota</taxon>
        <taxon>Pezizomycotina</taxon>
        <taxon>Eurotiomycetes</taxon>
        <taxon>Chaetothyriomycetidae</taxon>
        <taxon>Chaetothyriales</taxon>
        <taxon>Herpotrichiellaceae</taxon>
        <taxon>Exophiala</taxon>
    </lineage>
</organism>
<dbReference type="PANTHER" id="PTHR43591:SF105">
    <property type="entry name" value="METHYLTRANSFERASE DOMAIN-CONTAINING PROTEIN-RELATED"/>
    <property type="match status" value="1"/>
</dbReference>
<dbReference type="SUPFAM" id="SSF53335">
    <property type="entry name" value="S-adenosyl-L-methionine-dependent methyltransferases"/>
    <property type="match status" value="1"/>
</dbReference>
<dbReference type="GeneID" id="27335642"/>
<dbReference type="RefSeq" id="XP_016233587.1">
    <property type="nucleotide sequence ID" value="XM_016382884.1"/>
</dbReference>
<dbReference type="EMBL" id="KN847497">
    <property type="protein sequence ID" value="KIW13371.1"/>
    <property type="molecule type" value="Genomic_DNA"/>
</dbReference>
<proteinExistence type="predicted"/>
<evidence type="ECO:0000313" key="2">
    <source>
        <dbReference type="EMBL" id="KIW13371.1"/>
    </source>
</evidence>
<dbReference type="Proteomes" id="UP000053328">
    <property type="component" value="Unassembled WGS sequence"/>
</dbReference>
<dbReference type="InterPro" id="IPR013216">
    <property type="entry name" value="Methyltransf_11"/>
</dbReference>
<dbReference type="STRING" id="91928.A0A0D1YE50"/>
<dbReference type="GO" id="GO:0008757">
    <property type="term" value="F:S-adenosylmethionine-dependent methyltransferase activity"/>
    <property type="evidence" value="ECO:0007669"/>
    <property type="project" value="InterPro"/>
</dbReference>
<dbReference type="InterPro" id="IPR029063">
    <property type="entry name" value="SAM-dependent_MTases_sf"/>
</dbReference>
<dbReference type="PANTHER" id="PTHR43591">
    <property type="entry name" value="METHYLTRANSFERASE"/>
    <property type="match status" value="1"/>
</dbReference>
<gene>
    <name evidence="2" type="ORF">PV08_08559</name>
</gene>
<sequence length="277" mass="30468">MADHNPAKHFDELASTYEGLIGLMTGDIARHILYEMLLPATGASAAAAKNETASGAAMVIHDNACGTGLVTQYLQDIASRTGSYPTIHATDFVPAVVDVTRRKSATLGWKNVDASVMDSQALTFPDGLFDLSVTNFGIFFLPEPQRGADHIYRTLKPGGTAVVTSWKERRLIRPDSKPLGAPWEEEWSKEETLRSVLEKAGFEARKIQIVERRTDAVYEPFMRDVHLVAKAYGAAVKDWPDEDKERLGPEMLKILQAREDGPAEGLCHVAYIAIAKK</sequence>
<feature type="domain" description="Methyltransferase type 11" evidence="1">
    <location>
        <begin position="62"/>
        <end position="162"/>
    </location>
</feature>
<accession>A0A0D1YE50</accession>
<keyword evidence="3" id="KW-1185">Reference proteome</keyword>
<dbReference type="Pfam" id="PF08241">
    <property type="entry name" value="Methyltransf_11"/>
    <property type="match status" value="1"/>
</dbReference>
<name>A0A0D1YE50_9EURO</name>
<dbReference type="CDD" id="cd02440">
    <property type="entry name" value="AdoMet_MTases"/>
    <property type="match status" value="1"/>
</dbReference>
<dbReference type="AlphaFoldDB" id="A0A0D1YE50"/>
<protein>
    <recommendedName>
        <fullName evidence="1">Methyltransferase type 11 domain-containing protein</fullName>
    </recommendedName>
</protein>
<reference evidence="2 3" key="1">
    <citation type="submission" date="2015-01" db="EMBL/GenBank/DDBJ databases">
        <title>The Genome Sequence of Exophiala spinifera CBS89968.</title>
        <authorList>
            <consortium name="The Broad Institute Genomics Platform"/>
            <person name="Cuomo C."/>
            <person name="de Hoog S."/>
            <person name="Gorbushina A."/>
            <person name="Stielow B."/>
            <person name="Teixiera M."/>
            <person name="Abouelleil A."/>
            <person name="Chapman S.B."/>
            <person name="Priest M."/>
            <person name="Young S.K."/>
            <person name="Wortman J."/>
            <person name="Nusbaum C."/>
            <person name="Birren B."/>
        </authorList>
    </citation>
    <scope>NUCLEOTIDE SEQUENCE [LARGE SCALE GENOMIC DNA]</scope>
    <source>
        <strain evidence="2 3">CBS 89968</strain>
    </source>
</reference>
<dbReference type="VEuPathDB" id="FungiDB:PV08_08559"/>
<dbReference type="OrthoDB" id="2013972at2759"/>
<dbReference type="HOGENOM" id="CLU_065416_2_1_1"/>
<evidence type="ECO:0000259" key="1">
    <source>
        <dbReference type="Pfam" id="PF08241"/>
    </source>
</evidence>